<comment type="catalytic activity">
    <reaction evidence="8">
        <text>6-carboxy-5,6,7,8-tetrahydropterin + H(+) = 7-carboxy-7-carbaguanine + NH4(+)</text>
        <dbReference type="Rhea" id="RHEA:27974"/>
        <dbReference type="ChEBI" id="CHEBI:15378"/>
        <dbReference type="ChEBI" id="CHEBI:28938"/>
        <dbReference type="ChEBI" id="CHEBI:61032"/>
        <dbReference type="ChEBI" id="CHEBI:61036"/>
        <dbReference type="EC" id="4.3.99.3"/>
    </reaction>
</comment>
<feature type="binding site" evidence="8">
    <location>
        <begin position="58"/>
        <end position="60"/>
    </location>
    <ligand>
        <name>S-adenosyl-L-methionine</name>
        <dbReference type="ChEBI" id="CHEBI:59789"/>
    </ligand>
</feature>
<evidence type="ECO:0000256" key="5">
    <source>
        <dbReference type="ARBA" id="ARBA00023004"/>
    </source>
</evidence>
<comment type="caution">
    <text evidence="8">Lacks conserved residue(s) required for the propagation of feature annotation.</text>
</comment>
<evidence type="ECO:0000256" key="1">
    <source>
        <dbReference type="ARBA" id="ARBA00022485"/>
    </source>
</evidence>
<dbReference type="GO" id="GO:0016840">
    <property type="term" value="F:carbon-nitrogen lyase activity"/>
    <property type="evidence" value="ECO:0007669"/>
    <property type="project" value="UniProtKB-UniRule"/>
</dbReference>
<feature type="binding site" evidence="8">
    <location>
        <begin position="33"/>
        <end position="35"/>
    </location>
    <ligand>
        <name>substrate</name>
    </ligand>
</feature>
<evidence type="ECO:0000313" key="10">
    <source>
        <dbReference type="EMBL" id="POB49932.1"/>
    </source>
</evidence>
<keyword evidence="2 8" id="KW-0949">S-adenosyl-L-methionine</keyword>
<dbReference type="EMBL" id="PDGH01000026">
    <property type="protein sequence ID" value="POB49932.1"/>
    <property type="molecule type" value="Genomic_DNA"/>
</dbReference>
<evidence type="ECO:0000256" key="2">
    <source>
        <dbReference type="ARBA" id="ARBA00022691"/>
    </source>
</evidence>
<dbReference type="InterPro" id="IPR007197">
    <property type="entry name" value="rSAM"/>
</dbReference>
<comment type="function">
    <text evidence="8">Catalyzes the complex heterocyclic radical-mediated conversion of 6-carboxy-5,6,7,8-tetrahydropterin (CPH4) to 7-carboxy-7-deazaguanine (CDG), a step common to the biosynthetic pathways of all 7-deazapurine-containing compounds.</text>
</comment>
<comment type="cofactor">
    <cofactor evidence="8">
        <name>Mg(2+)</name>
        <dbReference type="ChEBI" id="CHEBI:18420"/>
    </cofactor>
</comment>
<evidence type="ECO:0000313" key="11">
    <source>
        <dbReference type="Proteomes" id="UP000237466"/>
    </source>
</evidence>
<dbReference type="EC" id="4.3.99.3" evidence="8"/>
<feature type="binding site" evidence="8">
    <location>
        <position position="115"/>
    </location>
    <ligand>
        <name>S-adenosyl-L-methionine</name>
        <dbReference type="ChEBI" id="CHEBI:59789"/>
    </ligand>
</feature>
<dbReference type="UniPathway" id="UPA00391"/>
<dbReference type="Proteomes" id="UP000237466">
    <property type="component" value="Unassembled WGS sequence"/>
</dbReference>
<keyword evidence="1 8" id="KW-0004">4Fe-4S</keyword>
<evidence type="ECO:0000256" key="8">
    <source>
        <dbReference type="HAMAP-Rule" id="MF_00917"/>
    </source>
</evidence>
<comment type="subunit">
    <text evidence="8">Homodimer.</text>
</comment>
<comment type="caution">
    <text evidence="10">The sequence shown here is derived from an EMBL/GenBank/DDBJ whole genome shotgun (WGS) entry which is preliminary data.</text>
</comment>
<evidence type="ECO:0000256" key="3">
    <source>
        <dbReference type="ARBA" id="ARBA00022723"/>
    </source>
</evidence>
<evidence type="ECO:0000259" key="9">
    <source>
        <dbReference type="PROSITE" id="PS51918"/>
    </source>
</evidence>
<keyword evidence="3 8" id="KW-0479">Metal-binding</keyword>
<dbReference type="HAMAP" id="MF_00917">
    <property type="entry name" value="QueE"/>
    <property type="match status" value="1"/>
</dbReference>
<evidence type="ECO:0000256" key="7">
    <source>
        <dbReference type="ARBA" id="ARBA00023239"/>
    </source>
</evidence>
<gene>
    <name evidence="8" type="primary">queE</name>
    <name evidence="10" type="ORF">CRN52_02495</name>
</gene>
<keyword evidence="6 8" id="KW-0411">Iron-sulfur</keyword>
<feature type="binding site" evidence="8">
    <location>
        <position position="52"/>
    </location>
    <ligand>
        <name>[4Fe-4S] cluster</name>
        <dbReference type="ChEBI" id="CHEBI:49883"/>
        <note>4Fe-4S-S-AdoMet</note>
    </ligand>
</feature>
<comment type="cofactor">
    <cofactor evidence="8">
        <name>[4Fe-4S] cluster</name>
        <dbReference type="ChEBI" id="CHEBI:49883"/>
    </cofactor>
    <text evidence="8">Binds 1 [4Fe-4S] cluster. The cluster is coordinated with 3 cysteines and an exchangeable S-adenosyl-L-methionine.</text>
</comment>
<keyword evidence="5 8" id="KW-0408">Iron</keyword>
<dbReference type="PROSITE" id="PS51918">
    <property type="entry name" value="RADICAL_SAM"/>
    <property type="match status" value="1"/>
</dbReference>
<dbReference type="AlphaFoldDB" id="A0A2S3RJL6"/>
<feature type="binding site" evidence="8">
    <location>
        <position position="56"/>
    </location>
    <ligand>
        <name>[4Fe-4S] cluster</name>
        <dbReference type="ChEBI" id="CHEBI:49883"/>
        <note>4Fe-4S-S-AdoMet</note>
    </ligand>
</feature>
<name>A0A2S3RJL6_VIBVL</name>
<keyword evidence="7 8" id="KW-0456">Lyase</keyword>
<feature type="binding site" evidence="8">
    <location>
        <position position="113"/>
    </location>
    <ligand>
        <name>substrate</name>
    </ligand>
</feature>
<evidence type="ECO:0000256" key="6">
    <source>
        <dbReference type="ARBA" id="ARBA00023014"/>
    </source>
</evidence>
<sequence length="244" mass="27105">MTSGRVSFKVCALRKIFRVVVTLYKVNEMFETIQGEGVFTGVPAVFVRLQICPVGCSWCDTKQTWEAAEQDEQSFAEIIVKTGDSPTWCQADAAAIVEQYQRQGYSAKHIVITGGEPCLYDLTELTQAFEAIGCQCQIETSGTYEVKASENTWVTVSPKVAMKGKLPILDSALQRANEIKHPVGTQKDIDQLDALLLRAQVPATTVIALQPISQKERATQLCIDTCIKRNWRLSIQTHKYLSIA</sequence>
<comment type="similarity">
    <text evidence="8">Belongs to the radical SAM superfamily. 7-carboxy-7-deazaguanine synthase family.</text>
</comment>
<organism evidence="10 11">
    <name type="scientific">Vibrio vulnificus</name>
    <dbReference type="NCBI Taxonomy" id="672"/>
    <lineage>
        <taxon>Bacteria</taxon>
        <taxon>Pseudomonadati</taxon>
        <taxon>Pseudomonadota</taxon>
        <taxon>Gammaproteobacteria</taxon>
        <taxon>Vibrionales</taxon>
        <taxon>Vibrionaceae</taxon>
        <taxon>Vibrio</taxon>
    </lineage>
</organism>
<comment type="cofactor">
    <cofactor evidence="8">
        <name>S-adenosyl-L-methionine</name>
        <dbReference type="ChEBI" id="CHEBI:59789"/>
    </cofactor>
    <text evidence="8">Binds 1 S-adenosyl-L-methionine per subunit.</text>
</comment>
<reference evidence="10 11" key="1">
    <citation type="journal article" date="2018" name="Front. Microbiol.">
        <title>Phylogeny of Vibrio vulnificus from the Analysis of the Core-Genome: Implications for Intra-Species Taxonomy.</title>
        <authorList>
            <person name="Roig F.J."/>
            <person name="Gonzalez-Candelas F."/>
            <person name="Sanjuan E."/>
            <person name="Fouz B."/>
            <person name="Feil E.J."/>
            <person name="Llorens C."/>
            <person name="Baker-Austin C."/>
            <person name="Oliver J.D."/>
            <person name="Danin-Poleg Y."/>
            <person name="Gibas C.J."/>
            <person name="Kashi Y."/>
            <person name="Gulig P.A."/>
            <person name="Morrison S.S."/>
            <person name="Amaro C."/>
        </authorList>
    </citation>
    <scope>NUCLEOTIDE SEQUENCE [LARGE SCALE GENOMIC DNA]</scope>
    <source>
        <strain evidence="10 11">CECT4608</strain>
    </source>
</reference>
<dbReference type="PIRSF" id="PIRSF000370">
    <property type="entry name" value="QueE"/>
    <property type="match status" value="1"/>
</dbReference>
<dbReference type="NCBIfam" id="TIGR04322">
    <property type="entry name" value="rSAM_QueE_Ecoli"/>
    <property type="match status" value="1"/>
</dbReference>
<dbReference type="GO" id="GO:0008616">
    <property type="term" value="P:tRNA queuosine(34) biosynthetic process"/>
    <property type="evidence" value="ECO:0007669"/>
    <property type="project" value="UniProtKB-UniRule"/>
</dbReference>
<dbReference type="GO" id="GO:0000287">
    <property type="term" value="F:magnesium ion binding"/>
    <property type="evidence" value="ECO:0007669"/>
    <property type="project" value="UniProtKB-UniRule"/>
</dbReference>
<evidence type="ECO:0000256" key="4">
    <source>
        <dbReference type="ARBA" id="ARBA00022842"/>
    </source>
</evidence>
<keyword evidence="8" id="KW-0671">Queuosine biosynthesis</keyword>
<comment type="pathway">
    <text evidence="8">Purine metabolism; 7-cyano-7-deazaguanine biosynthesis.</text>
</comment>
<feature type="binding site" evidence="8">
    <location>
        <position position="48"/>
    </location>
    <ligand>
        <name>substrate</name>
    </ligand>
</feature>
<dbReference type="SUPFAM" id="SSF102114">
    <property type="entry name" value="Radical SAM enzymes"/>
    <property type="match status" value="1"/>
</dbReference>
<keyword evidence="4 8" id="KW-0460">Magnesium</keyword>
<feature type="binding site" evidence="8">
    <location>
        <position position="61"/>
    </location>
    <ligand>
        <name>Mg(2+)</name>
        <dbReference type="ChEBI" id="CHEBI:18420"/>
    </ligand>
</feature>
<dbReference type="PANTHER" id="PTHR42836:SF1">
    <property type="entry name" value="7-CARBOXY-7-DEAZAGUANINE SYNTHASE"/>
    <property type="match status" value="1"/>
</dbReference>
<dbReference type="InterPro" id="IPR027609">
    <property type="entry name" value="rSAM_QueE_proteobac"/>
</dbReference>
<feature type="binding site" evidence="8">
    <location>
        <begin position="157"/>
        <end position="159"/>
    </location>
    <ligand>
        <name>S-adenosyl-L-methionine</name>
        <dbReference type="ChEBI" id="CHEBI:59789"/>
    </ligand>
</feature>
<dbReference type="InterPro" id="IPR013785">
    <property type="entry name" value="Aldolase_TIM"/>
</dbReference>
<feature type="domain" description="Radical SAM core" evidence="9">
    <location>
        <begin position="39"/>
        <end position="244"/>
    </location>
</feature>
<dbReference type="PANTHER" id="PTHR42836">
    <property type="entry name" value="7-CARBOXY-7-DEAZAGUANINE SYNTHASE"/>
    <property type="match status" value="1"/>
</dbReference>
<dbReference type="GO" id="GO:1904047">
    <property type="term" value="F:S-adenosyl-L-methionine binding"/>
    <property type="evidence" value="ECO:0007669"/>
    <property type="project" value="UniProtKB-UniRule"/>
</dbReference>
<accession>A0A2S3RJL6</accession>
<dbReference type="InterPro" id="IPR058240">
    <property type="entry name" value="rSAM_sf"/>
</dbReference>
<protein>
    <recommendedName>
        <fullName evidence="8">7-carboxy-7-deazaguanine synthase</fullName>
        <shortName evidence="8">CDG synthase</shortName>
        <ecNumber evidence="8">4.3.99.3</ecNumber>
    </recommendedName>
    <alternativeName>
        <fullName evidence="8">Queuosine biosynthesis protein QueE</fullName>
    </alternativeName>
</protein>
<dbReference type="Gene3D" id="3.20.20.70">
    <property type="entry name" value="Aldolase class I"/>
    <property type="match status" value="1"/>
</dbReference>
<feature type="binding site" evidence="8">
    <location>
        <position position="59"/>
    </location>
    <ligand>
        <name>[4Fe-4S] cluster</name>
        <dbReference type="ChEBI" id="CHEBI:49883"/>
        <note>4Fe-4S-S-AdoMet</note>
    </ligand>
</feature>
<proteinExistence type="inferred from homology"/>
<dbReference type="GO" id="GO:0051539">
    <property type="term" value="F:4 iron, 4 sulfur cluster binding"/>
    <property type="evidence" value="ECO:0007669"/>
    <property type="project" value="UniProtKB-UniRule"/>
</dbReference>
<dbReference type="InterPro" id="IPR024924">
    <property type="entry name" value="7-CO-7-deazaguanine_synth-like"/>
</dbReference>
<dbReference type="SFLD" id="SFLDS00029">
    <property type="entry name" value="Radical_SAM"/>
    <property type="match status" value="1"/>
</dbReference>